<reference evidence="2 3" key="1">
    <citation type="submission" date="2023-03" db="EMBL/GenBank/DDBJ databases">
        <title>Genome insight into feeding habits of ladybird beetles.</title>
        <authorList>
            <person name="Li H.-S."/>
            <person name="Huang Y.-H."/>
            <person name="Pang H."/>
        </authorList>
    </citation>
    <scope>NUCLEOTIDE SEQUENCE [LARGE SCALE GENOMIC DNA]</scope>
    <source>
        <strain evidence="2">SYSU_2023b</strain>
        <tissue evidence="2">Whole body</tissue>
    </source>
</reference>
<organism evidence="2 3">
    <name type="scientific">Henosepilachna vigintioctopunctata</name>
    <dbReference type="NCBI Taxonomy" id="420089"/>
    <lineage>
        <taxon>Eukaryota</taxon>
        <taxon>Metazoa</taxon>
        <taxon>Ecdysozoa</taxon>
        <taxon>Arthropoda</taxon>
        <taxon>Hexapoda</taxon>
        <taxon>Insecta</taxon>
        <taxon>Pterygota</taxon>
        <taxon>Neoptera</taxon>
        <taxon>Endopterygota</taxon>
        <taxon>Coleoptera</taxon>
        <taxon>Polyphaga</taxon>
        <taxon>Cucujiformia</taxon>
        <taxon>Coccinelloidea</taxon>
        <taxon>Coccinellidae</taxon>
        <taxon>Epilachninae</taxon>
        <taxon>Epilachnini</taxon>
        <taxon>Henosepilachna</taxon>
    </lineage>
</organism>
<dbReference type="InterPro" id="IPR006170">
    <property type="entry name" value="PBP/GOBP"/>
</dbReference>
<dbReference type="Proteomes" id="UP001431783">
    <property type="component" value="Unassembled WGS sequence"/>
</dbReference>
<evidence type="ECO:0000313" key="2">
    <source>
        <dbReference type="EMBL" id="KAK9885376.1"/>
    </source>
</evidence>
<dbReference type="Gene3D" id="1.10.238.20">
    <property type="entry name" value="Pheromone/general odorant binding protein domain"/>
    <property type="match status" value="1"/>
</dbReference>
<feature type="chain" id="PRO_5043665596" evidence="1">
    <location>
        <begin position="20"/>
        <end position="124"/>
    </location>
</feature>
<dbReference type="AlphaFoldDB" id="A0AAW1UZS7"/>
<name>A0AAW1UZS7_9CUCU</name>
<evidence type="ECO:0000256" key="1">
    <source>
        <dbReference type="SAM" id="SignalP"/>
    </source>
</evidence>
<feature type="signal peptide" evidence="1">
    <location>
        <begin position="1"/>
        <end position="19"/>
    </location>
</feature>
<evidence type="ECO:0000313" key="3">
    <source>
        <dbReference type="Proteomes" id="UP001431783"/>
    </source>
</evidence>
<comment type="caution">
    <text evidence="2">The sequence shown here is derived from an EMBL/GenBank/DDBJ whole genome shotgun (WGS) entry which is preliminary data.</text>
</comment>
<dbReference type="GO" id="GO:0005549">
    <property type="term" value="F:odorant binding"/>
    <property type="evidence" value="ECO:0007669"/>
    <property type="project" value="InterPro"/>
</dbReference>
<dbReference type="Pfam" id="PF01395">
    <property type="entry name" value="PBP_GOBP"/>
    <property type="match status" value="1"/>
</dbReference>
<dbReference type="CDD" id="cd23992">
    <property type="entry name" value="PBP_GOBP"/>
    <property type="match status" value="1"/>
</dbReference>
<dbReference type="EMBL" id="JARQZJ010000095">
    <property type="protein sequence ID" value="KAK9885376.1"/>
    <property type="molecule type" value="Genomic_DNA"/>
</dbReference>
<dbReference type="SUPFAM" id="SSF47565">
    <property type="entry name" value="Insect pheromone/odorant-binding proteins"/>
    <property type="match status" value="1"/>
</dbReference>
<keyword evidence="1" id="KW-0732">Signal</keyword>
<keyword evidence="3" id="KW-1185">Reference proteome</keyword>
<gene>
    <name evidence="2" type="ORF">WA026_010873</name>
</gene>
<sequence>MKILNTVIIVCALVFLVEAREKHECETKHGITDSDWEEMKRDRLHISDKFACFIKCALEKDESLDAEGKVNIEKYDAIMRKYVNLTDTEEVELNKCLKTTGLVKTCNDVRPIQLCVAKSKGYVK</sequence>
<proteinExistence type="predicted"/>
<accession>A0AAW1UZS7</accession>
<dbReference type="InterPro" id="IPR036728">
    <property type="entry name" value="PBP_GOBP_sf"/>
</dbReference>
<protein>
    <submittedName>
        <fullName evidence="2">Uncharacterized protein</fullName>
    </submittedName>
</protein>